<feature type="domain" description="CheR-type methyltransferase" evidence="1">
    <location>
        <begin position="56"/>
        <end position="312"/>
    </location>
</feature>
<evidence type="ECO:0000313" key="2">
    <source>
        <dbReference type="EMBL" id="CAG7645709.1"/>
    </source>
</evidence>
<dbReference type="SMART" id="SM00138">
    <property type="entry name" value="MeTrc"/>
    <property type="match status" value="1"/>
</dbReference>
<evidence type="ECO:0000313" key="3">
    <source>
        <dbReference type="Proteomes" id="UP000730618"/>
    </source>
</evidence>
<evidence type="ECO:0000259" key="1">
    <source>
        <dbReference type="PROSITE" id="PS50123"/>
    </source>
</evidence>
<organism evidence="2 3">
    <name type="scientific">Paenibacillus allorhizosphaerae</name>
    <dbReference type="NCBI Taxonomy" id="2849866"/>
    <lineage>
        <taxon>Bacteria</taxon>
        <taxon>Bacillati</taxon>
        <taxon>Bacillota</taxon>
        <taxon>Bacilli</taxon>
        <taxon>Bacillales</taxon>
        <taxon>Paenibacillaceae</taxon>
        <taxon>Paenibacillus</taxon>
    </lineage>
</organism>
<sequence length="312" mass="36645">MQINGEYNIEEKYRGTGPKGQFAKMDMDMGLEPEGSKEWMEEERERLEIQLLLEGLYRFYGYDFRNYAYPSLRRRIWHRIYAEKLQSVSGLLERILHDRRCMKRLIGDLVIHVTEMYRDPSMFAAFRERVVPLLKHVPSIRIWHAGCSTGEEVYSMAILLYEEGLYERSTIYATDINEEVLHTAEQASYPLKKMQEYTKNYISAGGKEAFSEYYGASGDTAVFHPMLREHIVFAQHNLVTDRSFNEFHVIFCRNVLIYFDATLQNQVHGLFYESLTPSGYLVLGSKESITFTKHADCYESIDVHEKIFRKIK</sequence>
<dbReference type="PANTHER" id="PTHR24422">
    <property type="entry name" value="CHEMOTAXIS PROTEIN METHYLTRANSFERASE"/>
    <property type="match status" value="1"/>
</dbReference>
<dbReference type="PROSITE" id="PS50123">
    <property type="entry name" value="CHER"/>
    <property type="match status" value="1"/>
</dbReference>
<reference evidence="2 3" key="1">
    <citation type="submission" date="2021-06" db="EMBL/GenBank/DDBJ databases">
        <authorList>
            <person name="Criscuolo A."/>
        </authorList>
    </citation>
    <scope>NUCLEOTIDE SEQUENCE [LARGE SCALE GENOMIC DNA]</scope>
    <source>
        <strain evidence="3">CIP 111802</strain>
    </source>
</reference>
<dbReference type="InterPro" id="IPR022641">
    <property type="entry name" value="CheR_N"/>
</dbReference>
<name>A0ABM8VJM4_9BACL</name>
<accession>A0ABM8VJM4</accession>
<dbReference type="EMBL" id="CAJVCE010000009">
    <property type="protein sequence ID" value="CAG7645709.1"/>
    <property type="molecule type" value="Genomic_DNA"/>
</dbReference>
<proteinExistence type="predicted"/>
<dbReference type="Proteomes" id="UP000730618">
    <property type="component" value="Unassembled WGS sequence"/>
</dbReference>
<dbReference type="InterPro" id="IPR000780">
    <property type="entry name" value="CheR_MeTrfase"/>
</dbReference>
<gene>
    <name evidence="2" type="ORF">PAECIP111802_03584</name>
</gene>
<comment type="caution">
    <text evidence="2">The sequence shown here is derived from an EMBL/GenBank/DDBJ whole genome shotgun (WGS) entry which is preliminary data.</text>
</comment>
<dbReference type="PANTHER" id="PTHR24422:SF8">
    <property type="entry name" value="CHEMOTAXIS PROTEIN"/>
    <property type="match status" value="1"/>
</dbReference>
<dbReference type="InterPro" id="IPR050903">
    <property type="entry name" value="Bact_Chemotaxis_MeTrfase"/>
</dbReference>
<keyword evidence="3" id="KW-1185">Reference proteome</keyword>
<dbReference type="Pfam" id="PF03705">
    <property type="entry name" value="CheR_N"/>
    <property type="match status" value="1"/>
</dbReference>
<dbReference type="Pfam" id="PF01739">
    <property type="entry name" value="CheR"/>
    <property type="match status" value="1"/>
</dbReference>
<protein>
    <recommendedName>
        <fullName evidence="1">CheR-type methyltransferase domain-containing protein</fullName>
    </recommendedName>
</protein>
<dbReference type="InterPro" id="IPR022642">
    <property type="entry name" value="CheR_C"/>
</dbReference>